<gene>
    <name evidence="3" type="ORF">BDK51DRAFT_43170</name>
</gene>
<feature type="compositionally biased region" description="Basic residues" evidence="1">
    <location>
        <begin position="136"/>
        <end position="147"/>
    </location>
</feature>
<dbReference type="Gene3D" id="3.40.50.10260">
    <property type="entry name" value="YjeF N-terminal domain"/>
    <property type="match status" value="1"/>
</dbReference>
<dbReference type="GO" id="GO:0003729">
    <property type="term" value="F:mRNA binding"/>
    <property type="evidence" value="ECO:0007669"/>
    <property type="project" value="TreeGrafter"/>
</dbReference>
<dbReference type="InterPro" id="IPR036652">
    <property type="entry name" value="YjeF_N_dom_sf"/>
</dbReference>
<dbReference type="Pfam" id="PF09532">
    <property type="entry name" value="FDF"/>
    <property type="match status" value="1"/>
</dbReference>
<dbReference type="Pfam" id="PF03853">
    <property type="entry name" value="YjeF_N"/>
    <property type="match status" value="1"/>
</dbReference>
<dbReference type="GO" id="GO:0000932">
    <property type="term" value="C:P-body"/>
    <property type="evidence" value="ECO:0007669"/>
    <property type="project" value="TreeGrafter"/>
</dbReference>
<feature type="region of interest" description="Disordered" evidence="1">
    <location>
        <begin position="202"/>
        <end position="224"/>
    </location>
</feature>
<protein>
    <recommendedName>
        <fullName evidence="2">YjeF N-terminal domain-containing protein</fullName>
    </recommendedName>
</protein>
<feature type="compositionally biased region" description="Gly residues" evidence="1">
    <location>
        <begin position="291"/>
        <end position="302"/>
    </location>
</feature>
<feature type="compositionally biased region" description="Basic and acidic residues" evidence="1">
    <location>
        <begin position="497"/>
        <end position="508"/>
    </location>
</feature>
<dbReference type="PANTHER" id="PTHR13612:SF0">
    <property type="entry name" value="ENHANCER OF MRNA-DECAPPING PROTEIN 3"/>
    <property type="match status" value="1"/>
</dbReference>
<dbReference type="SMART" id="SM01199">
    <property type="entry name" value="FDF"/>
    <property type="match status" value="1"/>
</dbReference>
<dbReference type="EMBL" id="KZ998733">
    <property type="protein sequence ID" value="RKO85800.1"/>
    <property type="molecule type" value="Genomic_DNA"/>
</dbReference>
<accession>A0A4P9W4Y8</accession>
<dbReference type="AlphaFoldDB" id="A0A4P9W4Y8"/>
<dbReference type="InterPro" id="IPR019050">
    <property type="entry name" value="FDF_dom"/>
</dbReference>
<proteinExistence type="predicted"/>
<feature type="compositionally biased region" description="Polar residues" evidence="1">
    <location>
        <begin position="255"/>
        <end position="268"/>
    </location>
</feature>
<organism evidence="3 4">
    <name type="scientific">Blyttiomyces helicus</name>
    <dbReference type="NCBI Taxonomy" id="388810"/>
    <lineage>
        <taxon>Eukaryota</taxon>
        <taxon>Fungi</taxon>
        <taxon>Fungi incertae sedis</taxon>
        <taxon>Chytridiomycota</taxon>
        <taxon>Chytridiomycota incertae sedis</taxon>
        <taxon>Chytridiomycetes</taxon>
        <taxon>Chytridiomycetes incertae sedis</taxon>
        <taxon>Blyttiomyces</taxon>
    </lineage>
</organism>
<feature type="region of interest" description="Disordered" evidence="1">
    <location>
        <begin position="255"/>
        <end position="350"/>
    </location>
</feature>
<dbReference type="PANTHER" id="PTHR13612">
    <property type="entry name" value="ENHANCER OF MRNA-DECAPPING PROTEIN 3"/>
    <property type="match status" value="1"/>
</dbReference>
<dbReference type="Proteomes" id="UP000269721">
    <property type="component" value="Unassembled WGS sequence"/>
</dbReference>
<dbReference type="PROSITE" id="PS51385">
    <property type="entry name" value="YJEF_N"/>
    <property type="match status" value="1"/>
</dbReference>
<feature type="region of interest" description="Disordered" evidence="1">
    <location>
        <begin position="112"/>
        <end position="179"/>
    </location>
</feature>
<feature type="domain" description="YjeF N-terminal" evidence="2">
    <location>
        <begin position="529"/>
        <end position="633"/>
    </location>
</feature>
<reference evidence="4" key="1">
    <citation type="journal article" date="2018" name="Nat. Microbiol.">
        <title>Leveraging single-cell genomics to expand the fungal tree of life.</title>
        <authorList>
            <person name="Ahrendt S.R."/>
            <person name="Quandt C.A."/>
            <person name="Ciobanu D."/>
            <person name="Clum A."/>
            <person name="Salamov A."/>
            <person name="Andreopoulos B."/>
            <person name="Cheng J.F."/>
            <person name="Woyke T."/>
            <person name="Pelin A."/>
            <person name="Henrissat B."/>
            <person name="Reynolds N.K."/>
            <person name="Benny G.L."/>
            <person name="Smith M.E."/>
            <person name="James T.Y."/>
            <person name="Grigoriev I.V."/>
        </authorList>
    </citation>
    <scope>NUCLEOTIDE SEQUENCE [LARGE SCALE GENOMIC DNA]</scope>
</reference>
<evidence type="ECO:0000313" key="3">
    <source>
        <dbReference type="EMBL" id="RKO85800.1"/>
    </source>
</evidence>
<dbReference type="GO" id="GO:0031087">
    <property type="term" value="P:deadenylation-independent decapping of nuclear-transcribed mRNA"/>
    <property type="evidence" value="ECO:0007669"/>
    <property type="project" value="TreeGrafter"/>
</dbReference>
<dbReference type="SUPFAM" id="SSF64153">
    <property type="entry name" value="YjeF N-terminal domain-like"/>
    <property type="match status" value="1"/>
</dbReference>
<feature type="compositionally biased region" description="Acidic residues" evidence="1">
    <location>
        <begin position="470"/>
        <end position="482"/>
    </location>
</feature>
<keyword evidence="4" id="KW-1185">Reference proteome</keyword>
<dbReference type="OrthoDB" id="10030313at2759"/>
<sequence length="633" mass="67178">MATQYIGLDVRLILKSLEEVDGKVLGIDPRTQTITLRRGGARRTIVSRPHCHAARPRSTCAEDRRFLKIAVLDGCSHMSHPFAFFSFSATGGQILVEGSDIKDLKILPTPSPAAFSHATPHDAASHPSPPSDPNRLPHHPHQHHPHHPPPPPPPVHNHHHSVHHYQPQPPLPPHHALPQHPLAAPRAAQLPMPDGLLQAHHHHMNQGGYLPPPPPQQQHFSPGRGVEYADPAIVSLFLAVIAAFSLLRTQYSQAPAVTRSSSQGSSAHMSELEGSMDEETIDFNEFSHAGSGSGGGAGGGSSGHTLNGRIVNQSVGSSSGGRGPRKASSRNYGKGAGEKPSDGFLGRGRKGLYDDVTDKGVDWVKAELGQRRQQGGQSPAFRARRARRDSGEAFLEDAETISDDFDFQAGLNNFDKRNVFAQIAEADATAPEARLVSFNIKRRAPGGYDPMARLAPRENVLDTAPSGDETGNDAEVESEVEGDGLLLGGGGLEDTDGVPRDGGRDSSGRRVSFRTLSGVPVPTVTPAEMVEIERLAASETGPSDEQMIENGGRGTAMMVLQALGGSRRIKPGNHNEGPLVVVLAGNNRVGAYGLCAARHLANHECNVVACVVGSEAELVNVSSCAGSSRSISG</sequence>
<evidence type="ECO:0000259" key="2">
    <source>
        <dbReference type="PROSITE" id="PS51385"/>
    </source>
</evidence>
<name>A0A4P9W4Y8_9FUNG</name>
<evidence type="ECO:0000256" key="1">
    <source>
        <dbReference type="SAM" id="MobiDB-lite"/>
    </source>
</evidence>
<evidence type="ECO:0000313" key="4">
    <source>
        <dbReference type="Proteomes" id="UP000269721"/>
    </source>
</evidence>
<feature type="region of interest" description="Disordered" evidence="1">
    <location>
        <begin position="461"/>
        <end position="514"/>
    </location>
</feature>
<dbReference type="GO" id="GO:0033962">
    <property type="term" value="P:P-body assembly"/>
    <property type="evidence" value="ECO:0007669"/>
    <property type="project" value="TreeGrafter"/>
</dbReference>
<dbReference type="InterPro" id="IPR004443">
    <property type="entry name" value="YjeF_N_dom"/>
</dbReference>